<sequence>MMECESAESIVGELESLTSEINNYLLKADSTGVAERVVRQCRCLQRLAQYTIDSSLQERLKAVHESVIQQQLLIEQALKIAEEFNKAYVRMSSYAEFA</sequence>
<evidence type="ECO:0000313" key="2">
    <source>
        <dbReference type="Proteomes" id="UP000184016"/>
    </source>
</evidence>
<dbReference type="STRING" id="1830138.SAMN05443507_103165"/>
<keyword evidence="2" id="KW-1185">Reference proteome</keyword>
<accession>A0A1M6M3C4</accession>
<dbReference type="AlphaFoldDB" id="A0A1M6M3C4"/>
<gene>
    <name evidence="1" type="ORF">SAMN05443507_103165</name>
</gene>
<dbReference type="Proteomes" id="UP000184016">
    <property type="component" value="Unassembled WGS sequence"/>
</dbReference>
<dbReference type="EMBL" id="FRAF01000003">
    <property type="protein sequence ID" value="SHJ78018.1"/>
    <property type="molecule type" value="Genomic_DNA"/>
</dbReference>
<organism evidence="1 2">
    <name type="scientific">Alicyclobacillus tolerans</name>
    <dbReference type="NCBI Taxonomy" id="90970"/>
    <lineage>
        <taxon>Bacteria</taxon>
        <taxon>Bacillati</taxon>
        <taxon>Bacillota</taxon>
        <taxon>Bacilli</taxon>
        <taxon>Bacillales</taxon>
        <taxon>Alicyclobacillaceae</taxon>
        <taxon>Alicyclobacillus</taxon>
    </lineage>
</organism>
<reference evidence="2" key="1">
    <citation type="submission" date="2016-11" db="EMBL/GenBank/DDBJ databases">
        <authorList>
            <person name="Varghese N."/>
            <person name="Submissions S."/>
        </authorList>
    </citation>
    <scope>NUCLEOTIDE SEQUENCE [LARGE SCALE GENOMIC DNA]</scope>
    <source>
        <strain evidence="2">USBA-503</strain>
    </source>
</reference>
<name>A0A1M6M3C4_9BACL</name>
<evidence type="ECO:0000313" key="1">
    <source>
        <dbReference type="EMBL" id="SHJ78018.1"/>
    </source>
</evidence>
<dbReference type="RefSeq" id="WP_072873068.1">
    <property type="nucleotide sequence ID" value="NZ_FRAF01000003.1"/>
</dbReference>
<protein>
    <submittedName>
        <fullName evidence="1">Uncharacterized protein</fullName>
    </submittedName>
</protein>
<proteinExistence type="predicted"/>